<dbReference type="RefSeq" id="XP_005827612.1">
    <property type="nucleotide sequence ID" value="XM_005827555.1"/>
</dbReference>
<dbReference type="STRING" id="905079.L1IWY9"/>
<feature type="chain" id="PRO_5008770640" description="Transcription factor IIIC subunit 5 HTH domain-containing protein" evidence="2">
    <location>
        <begin position="22"/>
        <end position="269"/>
    </location>
</feature>
<feature type="region of interest" description="Disordered" evidence="1">
    <location>
        <begin position="22"/>
        <end position="64"/>
    </location>
</feature>
<name>L1IWY9_GUITC</name>
<dbReference type="GO" id="GO:0006384">
    <property type="term" value="P:transcription initiation at RNA polymerase III promoter"/>
    <property type="evidence" value="ECO:0007669"/>
    <property type="project" value="InterPro"/>
</dbReference>
<evidence type="ECO:0000259" key="3">
    <source>
        <dbReference type="Pfam" id="PF09734"/>
    </source>
</evidence>
<keyword evidence="2" id="KW-0732">Signal</keyword>
<dbReference type="GO" id="GO:0001003">
    <property type="term" value="F:RNA polymerase III type 2 promoter sequence-specific DNA binding"/>
    <property type="evidence" value="ECO:0007669"/>
    <property type="project" value="TreeGrafter"/>
</dbReference>
<dbReference type="KEGG" id="gtt:GUITHDRAFT_142515"/>
<sequence>MRFSLLLLLLLSLPLLPQAKSETIRSPTRSGSHARGRAAQEEQSQWEFSSPSTEGRKRKKKGPELSARLQEAFGSRPVWSSLALRNVLASSREAIRQALPGVAYRMRDGPFKSLWVRRGFDPSSEPSSFMYQMYPLQLQRFEQQVASKLLGNKPRRSDHRLLEVPWRAVTMERLLLNASSSCRYFDEERGWLTDEAWAQIKAIIETRKFELLRVCSPLVASPRVSPMRKRSQQAIPSSPAKRTLSSPASPRGRTLASPSPSLPLLRALG</sequence>
<feature type="compositionally biased region" description="Polar residues" evidence="1">
    <location>
        <begin position="22"/>
        <end position="31"/>
    </location>
</feature>
<dbReference type="Proteomes" id="UP000011087">
    <property type="component" value="Unassembled WGS sequence"/>
</dbReference>
<feature type="signal peptide" evidence="2">
    <location>
        <begin position="1"/>
        <end position="21"/>
    </location>
</feature>
<reference evidence="4 6" key="1">
    <citation type="journal article" date="2012" name="Nature">
        <title>Algal genomes reveal evolutionary mosaicism and the fate of nucleomorphs.</title>
        <authorList>
            <consortium name="DOE Joint Genome Institute"/>
            <person name="Curtis B.A."/>
            <person name="Tanifuji G."/>
            <person name="Burki F."/>
            <person name="Gruber A."/>
            <person name="Irimia M."/>
            <person name="Maruyama S."/>
            <person name="Arias M.C."/>
            <person name="Ball S.G."/>
            <person name="Gile G.H."/>
            <person name="Hirakawa Y."/>
            <person name="Hopkins J.F."/>
            <person name="Kuo A."/>
            <person name="Rensing S.A."/>
            <person name="Schmutz J."/>
            <person name="Symeonidi A."/>
            <person name="Elias M."/>
            <person name="Eveleigh R.J."/>
            <person name="Herman E.K."/>
            <person name="Klute M.J."/>
            <person name="Nakayama T."/>
            <person name="Obornik M."/>
            <person name="Reyes-Prieto A."/>
            <person name="Armbrust E.V."/>
            <person name="Aves S.J."/>
            <person name="Beiko R.G."/>
            <person name="Coutinho P."/>
            <person name="Dacks J.B."/>
            <person name="Durnford D.G."/>
            <person name="Fast N.M."/>
            <person name="Green B.R."/>
            <person name="Grisdale C.J."/>
            <person name="Hempel F."/>
            <person name="Henrissat B."/>
            <person name="Hoppner M.P."/>
            <person name="Ishida K."/>
            <person name="Kim E."/>
            <person name="Koreny L."/>
            <person name="Kroth P.G."/>
            <person name="Liu Y."/>
            <person name="Malik S.B."/>
            <person name="Maier U.G."/>
            <person name="McRose D."/>
            <person name="Mock T."/>
            <person name="Neilson J.A."/>
            <person name="Onodera N.T."/>
            <person name="Poole A.M."/>
            <person name="Pritham E.J."/>
            <person name="Richards T.A."/>
            <person name="Rocap G."/>
            <person name="Roy S.W."/>
            <person name="Sarai C."/>
            <person name="Schaack S."/>
            <person name="Shirato S."/>
            <person name="Slamovits C.H."/>
            <person name="Spencer D.F."/>
            <person name="Suzuki S."/>
            <person name="Worden A.Z."/>
            <person name="Zauner S."/>
            <person name="Barry K."/>
            <person name="Bell C."/>
            <person name="Bharti A.K."/>
            <person name="Crow J.A."/>
            <person name="Grimwood J."/>
            <person name="Kramer R."/>
            <person name="Lindquist E."/>
            <person name="Lucas S."/>
            <person name="Salamov A."/>
            <person name="McFadden G.I."/>
            <person name="Lane C.E."/>
            <person name="Keeling P.J."/>
            <person name="Gray M.W."/>
            <person name="Grigoriev I.V."/>
            <person name="Archibald J.M."/>
        </authorList>
    </citation>
    <scope>NUCLEOTIDE SEQUENCE</scope>
    <source>
        <strain evidence="4 6">CCMP2712</strain>
    </source>
</reference>
<protein>
    <recommendedName>
        <fullName evidence="3">Transcription factor IIIC subunit 5 HTH domain-containing protein</fullName>
    </recommendedName>
</protein>
<dbReference type="GO" id="GO:0000127">
    <property type="term" value="C:transcription factor TFIIIC complex"/>
    <property type="evidence" value="ECO:0007669"/>
    <property type="project" value="InterPro"/>
</dbReference>
<dbReference type="EnsemblProtists" id="EKX40632">
    <property type="protein sequence ID" value="EKX40632"/>
    <property type="gene ID" value="GUITHDRAFT_142515"/>
</dbReference>
<evidence type="ECO:0000256" key="2">
    <source>
        <dbReference type="SAM" id="SignalP"/>
    </source>
</evidence>
<dbReference type="PANTHER" id="PTHR13230">
    <property type="entry name" value="GENERAL TRANSCRIPTION FACTOR IIIC, POLYPEPTIDE 5"/>
    <property type="match status" value="1"/>
</dbReference>
<dbReference type="InterPro" id="IPR040454">
    <property type="entry name" value="TF_IIIC_Tfc1/Sfc1"/>
</dbReference>
<evidence type="ECO:0000313" key="5">
    <source>
        <dbReference type="EnsemblProtists" id="EKX40632"/>
    </source>
</evidence>
<gene>
    <name evidence="4" type="ORF">GUITHDRAFT_142515</name>
</gene>
<dbReference type="PANTHER" id="PTHR13230:SF5">
    <property type="entry name" value="GENERAL TRANSCRIPTION FACTOR 3C POLYPEPTIDE 5"/>
    <property type="match status" value="1"/>
</dbReference>
<proteinExistence type="predicted"/>
<feature type="compositionally biased region" description="Polar residues" evidence="1">
    <location>
        <begin position="41"/>
        <end position="53"/>
    </location>
</feature>
<feature type="compositionally biased region" description="Low complexity" evidence="1">
    <location>
        <begin position="257"/>
        <end position="269"/>
    </location>
</feature>
<dbReference type="InterPro" id="IPR019136">
    <property type="entry name" value="TF_IIIC_su-5_HTH"/>
</dbReference>
<organism evidence="4">
    <name type="scientific">Guillardia theta (strain CCMP2712)</name>
    <name type="common">Cryptophyte</name>
    <dbReference type="NCBI Taxonomy" id="905079"/>
    <lineage>
        <taxon>Eukaryota</taxon>
        <taxon>Cryptophyceae</taxon>
        <taxon>Pyrenomonadales</taxon>
        <taxon>Geminigeraceae</taxon>
        <taxon>Guillardia</taxon>
    </lineage>
</organism>
<accession>L1IWY9</accession>
<feature type="domain" description="Transcription factor IIIC subunit 5 HTH" evidence="3">
    <location>
        <begin position="58"/>
        <end position="133"/>
    </location>
</feature>
<dbReference type="OrthoDB" id="5598268at2759"/>
<evidence type="ECO:0000313" key="4">
    <source>
        <dbReference type="EMBL" id="EKX40632.1"/>
    </source>
</evidence>
<evidence type="ECO:0000256" key="1">
    <source>
        <dbReference type="SAM" id="MobiDB-lite"/>
    </source>
</evidence>
<dbReference type="Pfam" id="PF09734">
    <property type="entry name" value="Tau95"/>
    <property type="match status" value="1"/>
</dbReference>
<dbReference type="HOGENOM" id="CLU_1036050_0_0_1"/>
<dbReference type="EMBL" id="JH993029">
    <property type="protein sequence ID" value="EKX40632.1"/>
    <property type="molecule type" value="Genomic_DNA"/>
</dbReference>
<evidence type="ECO:0000313" key="6">
    <source>
        <dbReference type="Proteomes" id="UP000011087"/>
    </source>
</evidence>
<reference evidence="6" key="2">
    <citation type="submission" date="2012-11" db="EMBL/GenBank/DDBJ databases">
        <authorList>
            <person name="Kuo A."/>
            <person name="Curtis B.A."/>
            <person name="Tanifuji G."/>
            <person name="Burki F."/>
            <person name="Gruber A."/>
            <person name="Irimia M."/>
            <person name="Maruyama S."/>
            <person name="Arias M.C."/>
            <person name="Ball S.G."/>
            <person name="Gile G.H."/>
            <person name="Hirakawa Y."/>
            <person name="Hopkins J.F."/>
            <person name="Rensing S.A."/>
            <person name="Schmutz J."/>
            <person name="Symeonidi A."/>
            <person name="Elias M."/>
            <person name="Eveleigh R.J."/>
            <person name="Herman E.K."/>
            <person name="Klute M.J."/>
            <person name="Nakayama T."/>
            <person name="Obornik M."/>
            <person name="Reyes-Prieto A."/>
            <person name="Armbrust E.V."/>
            <person name="Aves S.J."/>
            <person name="Beiko R.G."/>
            <person name="Coutinho P."/>
            <person name="Dacks J.B."/>
            <person name="Durnford D.G."/>
            <person name="Fast N.M."/>
            <person name="Green B.R."/>
            <person name="Grisdale C."/>
            <person name="Hempe F."/>
            <person name="Henrissat B."/>
            <person name="Hoppner M.P."/>
            <person name="Ishida K.-I."/>
            <person name="Kim E."/>
            <person name="Koreny L."/>
            <person name="Kroth P.G."/>
            <person name="Liu Y."/>
            <person name="Malik S.-B."/>
            <person name="Maier U.G."/>
            <person name="McRose D."/>
            <person name="Mock T."/>
            <person name="Neilson J.A."/>
            <person name="Onodera N.T."/>
            <person name="Poole A.M."/>
            <person name="Pritham E.J."/>
            <person name="Richards T.A."/>
            <person name="Rocap G."/>
            <person name="Roy S.W."/>
            <person name="Sarai C."/>
            <person name="Schaack S."/>
            <person name="Shirato S."/>
            <person name="Slamovits C.H."/>
            <person name="Spencer D.F."/>
            <person name="Suzuki S."/>
            <person name="Worden A.Z."/>
            <person name="Zauner S."/>
            <person name="Barry K."/>
            <person name="Bell C."/>
            <person name="Bharti A.K."/>
            <person name="Crow J.A."/>
            <person name="Grimwood J."/>
            <person name="Kramer R."/>
            <person name="Lindquist E."/>
            <person name="Lucas S."/>
            <person name="Salamov A."/>
            <person name="McFadden G.I."/>
            <person name="Lane C.E."/>
            <person name="Keeling P.J."/>
            <person name="Gray M.W."/>
            <person name="Grigoriev I.V."/>
            <person name="Archibald J.M."/>
        </authorList>
    </citation>
    <scope>NUCLEOTIDE SEQUENCE</scope>
    <source>
        <strain evidence="6">CCMP2712</strain>
    </source>
</reference>
<dbReference type="AlphaFoldDB" id="L1IWY9"/>
<dbReference type="PaxDb" id="55529-EKX40632"/>
<feature type="region of interest" description="Disordered" evidence="1">
    <location>
        <begin position="224"/>
        <end position="269"/>
    </location>
</feature>
<dbReference type="GeneID" id="17297397"/>
<reference evidence="5" key="3">
    <citation type="submission" date="2016-03" db="UniProtKB">
        <authorList>
            <consortium name="EnsemblProtists"/>
        </authorList>
    </citation>
    <scope>IDENTIFICATION</scope>
</reference>
<dbReference type="GO" id="GO:0001002">
    <property type="term" value="F:RNA polymerase III type 1 promoter sequence-specific DNA binding"/>
    <property type="evidence" value="ECO:0007669"/>
    <property type="project" value="TreeGrafter"/>
</dbReference>
<keyword evidence="6" id="KW-1185">Reference proteome</keyword>